<dbReference type="GO" id="GO:0098887">
    <property type="term" value="P:neurotransmitter receptor transport, endosome to postsynaptic membrane"/>
    <property type="evidence" value="ECO:0007669"/>
    <property type="project" value="TreeGrafter"/>
</dbReference>
<accession>A0AA85BZU4</accession>
<evidence type="ECO:0000256" key="2">
    <source>
        <dbReference type="SAM" id="MobiDB-lite"/>
    </source>
</evidence>
<protein>
    <submittedName>
        <fullName evidence="5">Uncharacterized protein</fullName>
    </submittedName>
</protein>
<feature type="compositionally biased region" description="Low complexity" evidence="2">
    <location>
        <begin position="147"/>
        <end position="164"/>
    </location>
</feature>
<evidence type="ECO:0000313" key="4">
    <source>
        <dbReference type="Proteomes" id="UP000050791"/>
    </source>
</evidence>
<dbReference type="PANTHER" id="PTHR18978">
    <property type="entry name" value="GRIP-1 ASSOCIATED PROTEIN 1"/>
    <property type="match status" value="1"/>
</dbReference>
<keyword evidence="3" id="KW-0812">Transmembrane</keyword>
<dbReference type="GO" id="GO:1905244">
    <property type="term" value="P:regulation of modification of synaptic structure"/>
    <property type="evidence" value="ECO:0007669"/>
    <property type="project" value="TreeGrafter"/>
</dbReference>
<dbReference type="Proteomes" id="UP000050791">
    <property type="component" value="Unassembled WGS sequence"/>
</dbReference>
<organism evidence="4 5">
    <name type="scientific">Schistosoma mattheei</name>
    <dbReference type="NCBI Taxonomy" id="31246"/>
    <lineage>
        <taxon>Eukaryota</taxon>
        <taxon>Metazoa</taxon>
        <taxon>Spiralia</taxon>
        <taxon>Lophotrochozoa</taxon>
        <taxon>Platyhelminthes</taxon>
        <taxon>Trematoda</taxon>
        <taxon>Digenea</taxon>
        <taxon>Strigeidida</taxon>
        <taxon>Schistosomatoidea</taxon>
        <taxon>Schistosomatidae</taxon>
        <taxon>Schistosoma</taxon>
    </lineage>
</organism>
<evidence type="ECO:0000313" key="5">
    <source>
        <dbReference type="WBParaSite" id="SMTH1_93610.1"/>
    </source>
</evidence>
<keyword evidence="1" id="KW-0175">Coiled coil</keyword>
<feature type="coiled-coil region" evidence="1">
    <location>
        <begin position="203"/>
        <end position="297"/>
    </location>
</feature>
<evidence type="ECO:0000256" key="3">
    <source>
        <dbReference type="SAM" id="Phobius"/>
    </source>
</evidence>
<dbReference type="InterPro" id="IPR026204">
    <property type="entry name" value="GRIPAP1"/>
</dbReference>
<dbReference type="GO" id="GO:0099152">
    <property type="term" value="P:regulation of neurotransmitter receptor transport, endosome to postsynaptic membrane"/>
    <property type="evidence" value="ECO:0007669"/>
    <property type="project" value="TreeGrafter"/>
</dbReference>
<dbReference type="GO" id="GO:0098837">
    <property type="term" value="C:postsynaptic recycling endosome"/>
    <property type="evidence" value="ECO:0007669"/>
    <property type="project" value="TreeGrafter"/>
</dbReference>
<keyword evidence="3" id="KW-1133">Transmembrane helix</keyword>
<dbReference type="AlphaFoldDB" id="A0AA85BZU4"/>
<name>A0AA85BZU4_9TREM</name>
<dbReference type="GO" id="GO:0099158">
    <property type="term" value="P:regulation of recycling endosome localization within postsynapse"/>
    <property type="evidence" value="ECO:0007669"/>
    <property type="project" value="TreeGrafter"/>
</dbReference>
<reference evidence="5" key="1">
    <citation type="submission" date="2023-11" db="UniProtKB">
        <authorList>
            <consortium name="WormBaseParasite"/>
        </authorList>
    </citation>
    <scope>IDENTIFICATION</scope>
</reference>
<dbReference type="PANTHER" id="PTHR18978:SF1">
    <property type="entry name" value="GRIP1-ASSOCIATED PROTEIN 1"/>
    <property type="match status" value="1"/>
</dbReference>
<dbReference type="WBParaSite" id="SMTH1_93610.1">
    <property type="protein sequence ID" value="SMTH1_93610.1"/>
    <property type="gene ID" value="SMTH1_93610"/>
</dbReference>
<proteinExistence type="predicted"/>
<keyword evidence="3" id="KW-0472">Membrane</keyword>
<feature type="transmembrane region" description="Helical" evidence="3">
    <location>
        <begin position="21"/>
        <end position="41"/>
    </location>
</feature>
<sequence>MKVFLPINYIHIYLYIEREKYMHTYIYIYILVPLMVTSISAEEFQRFQSQLLDLREAQITANDAKLRAEKRIKQLEEELIYTQSALTNAQTTFSDHNSLLEELKQENKLLRDKLFNTESSFQLQSSTLRAECYRLTNELDKLSQQLSSNHTDTTNTTTNNSSSSRQDDFCQTIIIPLQHKSIQTNNDPNCELNQIPAFLMNDIENLTNSLKQANYTHDQLKQTIEQLNNKVDTIENQLSFDVFNAQQTIKKLTQENKSLLIELNKSQEKCHELNIIESELRNQIDVIKRRSEKLNHELRRQLSRFIRNHHNGDIDTSIQQLRKNSLHSSSSSLTSSNIILGTSTSDGISNEMMNDSMMMNNKLSNVSMSKNTNFHEMPPGFFSTADFKAIIDRMSEVQEENCTLRRCKKRLEADLMAKSKVIQKGLDNYLQSPLIYHGNNDTVTATTTTTSIPTSAVSSSQYRSVPSSISPYTFATTPSSSSSNFPNSTTWFPFLRNLTSTSDSSTLTSASTSLSSVNLQTVNRLKFMCEQLMTENIELKEKLQGIP</sequence>
<dbReference type="GO" id="GO:0098978">
    <property type="term" value="C:glutamatergic synapse"/>
    <property type="evidence" value="ECO:0007669"/>
    <property type="project" value="TreeGrafter"/>
</dbReference>
<dbReference type="GO" id="GO:0098998">
    <property type="term" value="C:extrinsic component of postsynaptic early endosome membrane"/>
    <property type="evidence" value="ECO:0007669"/>
    <property type="project" value="TreeGrafter"/>
</dbReference>
<evidence type="ECO:0000256" key="1">
    <source>
        <dbReference type="SAM" id="Coils"/>
    </source>
</evidence>
<feature type="region of interest" description="Disordered" evidence="2">
    <location>
        <begin position="144"/>
        <end position="165"/>
    </location>
</feature>